<dbReference type="InterPro" id="IPR013989">
    <property type="entry name" value="Dev_and_cell_death_domain"/>
</dbReference>
<protein>
    <recommendedName>
        <fullName evidence="1">DCD domain-containing protein</fullName>
    </recommendedName>
</protein>
<organism evidence="2 3">
    <name type="scientific">Crotalaria pallida</name>
    <name type="common">Smooth rattlebox</name>
    <name type="synonym">Crotalaria striata</name>
    <dbReference type="NCBI Taxonomy" id="3830"/>
    <lineage>
        <taxon>Eukaryota</taxon>
        <taxon>Viridiplantae</taxon>
        <taxon>Streptophyta</taxon>
        <taxon>Embryophyta</taxon>
        <taxon>Tracheophyta</taxon>
        <taxon>Spermatophyta</taxon>
        <taxon>Magnoliopsida</taxon>
        <taxon>eudicotyledons</taxon>
        <taxon>Gunneridae</taxon>
        <taxon>Pentapetalae</taxon>
        <taxon>rosids</taxon>
        <taxon>fabids</taxon>
        <taxon>Fabales</taxon>
        <taxon>Fabaceae</taxon>
        <taxon>Papilionoideae</taxon>
        <taxon>50 kb inversion clade</taxon>
        <taxon>genistoids sensu lato</taxon>
        <taxon>core genistoids</taxon>
        <taxon>Crotalarieae</taxon>
        <taxon>Crotalaria</taxon>
    </lineage>
</organism>
<dbReference type="PANTHER" id="PTHR46034:SF32">
    <property type="entry name" value="DCD DOMAIN-CONTAINING PROTEIN NRP-B"/>
    <property type="match status" value="1"/>
</dbReference>
<accession>A0AAN9HYC9</accession>
<comment type="caution">
    <text evidence="2">The sequence shown here is derived from an EMBL/GenBank/DDBJ whole genome shotgun (WGS) entry which is preliminary data.</text>
</comment>
<dbReference type="Proteomes" id="UP001372338">
    <property type="component" value="Unassembled WGS sequence"/>
</dbReference>
<gene>
    <name evidence="2" type="ORF">RIF29_26950</name>
</gene>
<feature type="domain" description="DCD" evidence="1">
    <location>
        <begin position="127"/>
        <end position="158"/>
    </location>
</feature>
<dbReference type="PANTHER" id="PTHR46034">
    <property type="match status" value="1"/>
</dbReference>
<dbReference type="GO" id="GO:0034976">
    <property type="term" value="P:response to endoplasmic reticulum stress"/>
    <property type="evidence" value="ECO:0007669"/>
    <property type="project" value="InterPro"/>
</dbReference>
<proteinExistence type="predicted"/>
<keyword evidence="3" id="KW-1185">Reference proteome</keyword>
<dbReference type="EMBL" id="JAYWIO010000005">
    <property type="protein sequence ID" value="KAK7260693.1"/>
    <property type="molecule type" value="Genomic_DNA"/>
</dbReference>
<dbReference type="PROSITE" id="PS51222">
    <property type="entry name" value="DCD"/>
    <property type="match status" value="1"/>
</dbReference>
<evidence type="ECO:0000313" key="3">
    <source>
        <dbReference type="Proteomes" id="UP001372338"/>
    </source>
</evidence>
<evidence type="ECO:0000313" key="2">
    <source>
        <dbReference type="EMBL" id="KAK7260693.1"/>
    </source>
</evidence>
<reference evidence="2 3" key="1">
    <citation type="submission" date="2024-01" db="EMBL/GenBank/DDBJ databases">
        <title>The genomes of 5 underutilized Papilionoideae crops provide insights into root nodulation and disease resistanc.</title>
        <authorList>
            <person name="Yuan L."/>
        </authorList>
    </citation>
    <scope>NUCLEOTIDE SEQUENCE [LARGE SCALE GENOMIC DNA]</scope>
    <source>
        <strain evidence="2">ZHUSHIDOU_FW_LH</strain>
        <tissue evidence="2">Leaf</tissue>
    </source>
</reference>
<name>A0AAN9HYC9_CROPI</name>
<dbReference type="InterPro" id="IPR044832">
    <property type="entry name" value="NRP-like"/>
</dbReference>
<evidence type="ECO:0000259" key="1">
    <source>
        <dbReference type="PROSITE" id="PS51222"/>
    </source>
</evidence>
<dbReference type="AlphaFoldDB" id="A0AAN9HYC9"/>
<sequence>MEKNNQQSFWGFGDKLASSMANVSLNDSSNGYNEVAAHNHSVKNHNSNGALVSNLPPNNPLAGFKFNKANFNAQYKALLTSMKSGNKDDKDKMHDDEEITHDVAKNNKTSNLVYKKKPPIDSVPVNEDVGGYIFVCNNETMAENLRRQLFGVLPLPLF</sequence>